<dbReference type="InterPro" id="IPR037165">
    <property type="entry name" value="AldOxase/xan_DH_Mopterin-bd_sf"/>
</dbReference>
<dbReference type="InterPro" id="IPR052516">
    <property type="entry name" value="N-heterocyclic_Hydroxylase"/>
</dbReference>
<dbReference type="InterPro" id="IPR008274">
    <property type="entry name" value="AldOxase/xan_DH_MoCoBD1"/>
</dbReference>
<dbReference type="InterPro" id="IPR036856">
    <property type="entry name" value="Ald_Oxase/Xan_DH_a/b_sf"/>
</dbReference>
<gene>
    <name evidence="2" type="ORF">Hsar01_00063</name>
</gene>
<dbReference type="InterPro" id="IPR046867">
    <property type="entry name" value="AldOxase/xan_DH_MoCoBD2"/>
</dbReference>
<reference evidence="2 3" key="1">
    <citation type="submission" date="2024-02" db="EMBL/GenBank/DDBJ databases">
        <title>Haloferula sargassicola NBRC 104335.</title>
        <authorList>
            <person name="Ichikawa N."/>
            <person name="Katano-Makiyama Y."/>
            <person name="Hidaka K."/>
        </authorList>
    </citation>
    <scope>NUCLEOTIDE SEQUENCE [LARGE SCALE GENOMIC DNA]</scope>
    <source>
        <strain evidence="2 3">NBRC 104335</strain>
    </source>
</reference>
<dbReference type="InterPro" id="IPR006311">
    <property type="entry name" value="TAT_signal"/>
</dbReference>
<dbReference type="EMBL" id="BAABRI010000001">
    <property type="protein sequence ID" value="GAA5480859.1"/>
    <property type="molecule type" value="Genomic_DNA"/>
</dbReference>
<dbReference type="InterPro" id="IPR000674">
    <property type="entry name" value="Ald_Oxase/Xan_DH_a/b"/>
</dbReference>
<dbReference type="InterPro" id="IPR012368">
    <property type="entry name" value="OxRdtase_Mopterin-bd_su_IorB"/>
</dbReference>
<dbReference type="SUPFAM" id="SSF54665">
    <property type="entry name" value="CO dehydrogenase molybdoprotein N-domain-like"/>
    <property type="match status" value="1"/>
</dbReference>
<organism evidence="2 3">
    <name type="scientific">Haloferula sargassicola</name>
    <dbReference type="NCBI Taxonomy" id="490096"/>
    <lineage>
        <taxon>Bacteria</taxon>
        <taxon>Pseudomonadati</taxon>
        <taxon>Verrucomicrobiota</taxon>
        <taxon>Verrucomicrobiia</taxon>
        <taxon>Verrucomicrobiales</taxon>
        <taxon>Verrucomicrobiaceae</taxon>
        <taxon>Haloferula</taxon>
    </lineage>
</organism>
<feature type="domain" description="Aldehyde oxidase/xanthine dehydrogenase a/b hammerhead" evidence="1">
    <location>
        <begin position="197"/>
        <end position="284"/>
    </location>
</feature>
<dbReference type="PROSITE" id="PS51318">
    <property type="entry name" value="TAT"/>
    <property type="match status" value="1"/>
</dbReference>
<dbReference type="Pfam" id="PF02738">
    <property type="entry name" value="MoCoBD_1"/>
    <property type="match status" value="1"/>
</dbReference>
<dbReference type="Pfam" id="PF20256">
    <property type="entry name" value="MoCoBD_2"/>
    <property type="match status" value="2"/>
</dbReference>
<accession>A0ABP9UNI6</accession>
<evidence type="ECO:0000313" key="2">
    <source>
        <dbReference type="EMBL" id="GAA5480859.1"/>
    </source>
</evidence>
<sequence>MNTLNRRSFFKVSALAGGGFILASYTRAEEIPDGTFSPSAFIRITPDGKVTLMAHKPEIGQGVKTTLPMILAEELEIPWPAVTVEQASIDPVYGGQTAGGSTSVPSNYDRLRRLGAVARTMLVAAAAEKWGVSPEECHADAGQVVHADGRTISYGELASAAAKLPVPVEKTVQLKDPKDFRLLGKPIGGVDNRAIVTGKPLFGIDQVQPGMKFACYLRCPVFGGKPTAANLDEIQKMPGVSDAFVIEGNGDLYGLLPGVAVVADSTWRAMKALKALKVTWDTGGKESESSEAHAKAAEEALAGNGGAILHESGPAELPDGALDVTYSYPHLAHNTLEPQNCTGVFRDGGFEFWAPTQNGGSAVDGVSRIFGVPKEKITLHMTRIGGGFGRRLMNDYLFECAAIAKKLDGTPVKLTWTREQDLRHDCYRPGGWHRFRGAVDENGRISHWTDHFITYGVNSSDRPGNGAGINGREFPASFVPNFRLTQTVMPSNVPLGWWRAPGSCALAFAIQGFIDELAHAAGKDPLEFKLALLGDRDEVDGYHAGRMKGALKAAAEKAGWGKKLPKGSGQGIAFHYSHQGYVAVVAEVTVSPEGKLKVARLTAGVDVGPVLNPSGALNQVCGSMLDGLSAAWFQELTIADGAIKNSNFSDYPVLRMPDAAAVEVAFVDSKYPPTGLGEPALPPTAPAVCNAIFAATGKRVRSLPLRHHDLSRT</sequence>
<dbReference type="Gene3D" id="3.90.1170.50">
    <property type="entry name" value="Aldehyde oxidase/xanthine dehydrogenase, a/b hammerhead"/>
    <property type="match status" value="1"/>
</dbReference>
<evidence type="ECO:0000313" key="3">
    <source>
        <dbReference type="Proteomes" id="UP001476282"/>
    </source>
</evidence>
<evidence type="ECO:0000259" key="1">
    <source>
        <dbReference type="SMART" id="SM01008"/>
    </source>
</evidence>
<dbReference type="RefSeq" id="WP_353565017.1">
    <property type="nucleotide sequence ID" value="NZ_BAABRI010000001.1"/>
</dbReference>
<proteinExistence type="predicted"/>
<dbReference type="PANTHER" id="PTHR47495:SF3">
    <property type="entry name" value="BLR6219 PROTEIN"/>
    <property type="match status" value="1"/>
</dbReference>
<dbReference type="Gene3D" id="3.30.365.10">
    <property type="entry name" value="Aldehyde oxidase/xanthine dehydrogenase, molybdopterin binding domain"/>
    <property type="match status" value="4"/>
</dbReference>
<dbReference type="SMART" id="SM01008">
    <property type="entry name" value="Ald_Xan_dh_C"/>
    <property type="match status" value="1"/>
</dbReference>
<dbReference type="SUPFAM" id="SSF56003">
    <property type="entry name" value="Molybdenum cofactor-binding domain"/>
    <property type="match status" value="2"/>
</dbReference>
<comment type="caution">
    <text evidence="2">The sequence shown here is derived from an EMBL/GenBank/DDBJ whole genome shotgun (WGS) entry which is preliminary data.</text>
</comment>
<keyword evidence="3" id="KW-1185">Reference proteome</keyword>
<name>A0ABP9UNI6_9BACT</name>
<dbReference type="Proteomes" id="UP001476282">
    <property type="component" value="Unassembled WGS sequence"/>
</dbReference>
<protein>
    <submittedName>
        <fullName evidence="2">Membrane-bound aldehyde dehydrogenase [pyrroloquinoline-quinone]</fullName>
    </submittedName>
</protein>
<dbReference type="PANTHER" id="PTHR47495">
    <property type="entry name" value="ALDEHYDE DEHYDROGENASE"/>
    <property type="match status" value="1"/>
</dbReference>
<dbReference type="PIRSF" id="PIRSF036389">
    <property type="entry name" value="IOR_B"/>
    <property type="match status" value="1"/>
</dbReference>